<dbReference type="PROSITE" id="PS00108">
    <property type="entry name" value="PROTEIN_KINASE_ST"/>
    <property type="match status" value="1"/>
</dbReference>
<dbReference type="PANTHER" id="PTHR24348">
    <property type="entry name" value="SERINE/THREONINE-PROTEIN KINASE UNC-51-RELATED"/>
    <property type="match status" value="1"/>
</dbReference>
<feature type="binding site" evidence="3">
    <location>
        <position position="52"/>
    </location>
    <ligand>
        <name>ATP</name>
        <dbReference type="ChEBI" id="CHEBI:30616"/>
    </ligand>
</feature>
<dbReference type="Gene3D" id="1.10.510.10">
    <property type="entry name" value="Transferase(Phosphotransferase) domain 1"/>
    <property type="match status" value="2"/>
</dbReference>
<dbReference type="Pfam" id="PF00069">
    <property type="entry name" value="Pkinase"/>
    <property type="match status" value="2"/>
</dbReference>
<evidence type="ECO:0000256" key="2">
    <source>
        <dbReference type="ARBA" id="ARBA00022840"/>
    </source>
</evidence>
<dbReference type="GO" id="GO:0004674">
    <property type="term" value="F:protein serine/threonine kinase activity"/>
    <property type="evidence" value="ECO:0007669"/>
    <property type="project" value="UniProtKB-KW"/>
</dbReference>
<keyword evidence="5" id="KW-0808">Transferase</keyword>
<dbReference type="VEuPathDB" id="MicrosporidiaDB:VCUG_00018"/>
<dbReference type="GO" id="GO:0005737">
    <property type="term" value="C:cytoplasm"/>
    <property type="evidence" value="ECO:0007669"/>
    <property type="project" value="TreeGrafter"/>
</dbReference>
<sequence>MSINKTSNVYVMSIFDEQFEMYEKIGYGRFGNVYRARYKPTGEVIAVKVIRKGTIHPCYIGNEVRLGSLVSHHGIVKVKFMFHNSTYFFIVMELLEGATLENLINCQRFTENEARVYVYELVKALHFLHSHHIMHRDIKPSNVMVCKTGIKIVDLGTLSLFQKHCNREDNQLLASKSASNRAASIYDSYNIQPTDVNSVSILKSLGRGGGRMINCMNIKRVSAERCGTLLYSAPEALFLRSQITDKVDVWSLGCLIYRMITGTDPFTGSDSSEVEYSILKGPIDTDSLNVSDSLKELFRGMFRRDHKARMSIEDVMASDWLSPLTQTYISDGVCVFCGNSLEKAQGVEEGNLFRTCRKCEDSRREKIRNCGTEMCFSNDVPAGKLNRELVEIKLSMWGLCASLDATHRDDLTKLFGLRPEAVDQIGEIKNAREVAREIEFGRQLKAYFGKSRGCFTLPDIYSYIKCRALYKDPNLRLVNGGRSIFKVRMFFKDVIFKSLDPPTRMIRGISYDVSVSNEQSGPKISLYKRGGRFNDFQRLHSMIRDNFERMVRVCDEWY</sequence>
<reference evidence="6" key="1">
    <citation type="submission" date="2011-03" db="EMBL/GenBank/DDBJ databases">
        <title>The genome sequence of Vavraia culicis strain floridensis.</title>
        <authorList>
            <consortium name="The Broad Institute Genome Sequencing Platform"/>
            <person name="Cuomo C."/>
            <person name="Becnel J."/>
            <person name="Sanscrainte N."/>
            <person name="Young S.K."/>
            <person name="Zeng Q."/>
            <person name="Gargeya S."/>
            <person name="Fitzgerald M."/>
            <person name="Haas B."/>
            <person name="Abouelleil A."/>
            <person name="Alvarado L."/>
            <person name="Arachchi H.M."/>
            <person name="Berlin A."/>
            <person name="Chapman S.B."/>
            <person name="Gearin G."/>
            <person name="Goldberg J."/>
            <person name="Griggs A."/>
            <person name="Gujja S."/>
            <person name="Hansen M."/>
            <person name="Heiman D."/>
            <person name="Howarth C."/>
            <person name="Larimer J."/>
            <person name="Lui A."/>
            <person name="MacDonald P.J.P."/>
            <person name="McCowen C."/>
            <person name="Montmayeur A."/>
            <person name="Murphy C."/>
            <person name="Neiman D."/>
            <person name="Pearson M."/>
            <person name="Priest M."/>
            <person name="Roberts A."/>
            <person name="Saif S."/>
            <person name="Shea T."/>
            <person name="Sisk P."/>
            <person name="Stolte C."/>
            <person name="Sykes S."/>
            <person name="Wortman J."/>
            <person name="Nusbaum C."/>
            <person name="Birren B."/>
        </authorList>
    </citation>
    <scope>NUCLEOTIDE SEQUENCE [LARGE SCALE GENOMIC DNA]</scope>
    <source>
        <strain evidence="6">floridensis</strain>
    </source>
</reference>
<accession>L2GXR6</accession>
<keyword evidence="1 3" id="KW-0547">Nucleotide-binding</keyword>
<evidence type="ECO:0000256" key="3">
    <source>
        <dbReference type="PROSITE-ProRule" id="PRU10141"/>
    </source>
</evidence>
<dbReference type="PROSITE" id="PS00107">
    <property type="entry name" value="PROTEIN_KINASE_ATP"/>
    <property type="match status" value="1"/>
</dbReference>
<evidence type="ECO:0000259" key="4">
    <source>
        <dbReference type="PROSITE" id="PS50011"/>
    </source>
</evidence>
<dbReference type="GO" id="GO:0010506">
    <property type="term" value="P:regulation of autophagy"/>
    <property type="evidence" value="ECO:0007669"/>
    <property type="project" value="InterPro"/>
</dbReference>
<evidence type="ECO:0000313" key="5">
    <source>
        <dbReference type="EMBL" id="ELA48409.1"/>
    </source>
</evidence>
<keyword evidence="6" id="KW-1185">Reference proteome</keyword>
<dbReference type="InterPro" id="IPR000719">
    <property type="entry name" value="Prot_kinase_dom"/>
</dbReference>
<evidence type="ECO:0000256" key="1">
    <source>
        <dbReference type="ARBA" id="ARBA00022741"/>
    </source>
</evidence>
<dbReference type="STRING" id="948595.L2GXR6"/>
<dbReference type="InParanoid" id="L2GXR6"/>
<keyword evidence="5" id="KW-0418">Kinase</keyword>
<name>L2GXR6_VAVCU</name>
<dbReference type="EMBL" id="GL877404">
    <property type="protein sequence ID" value="ELA48409.1"/>
    <property type="molecule type" value="Genomic_DNA"/>
</dbReference>
<keyword evidence="2 3" id="KW-0067">ATP-binding</keyword>
<dbReference type="Proteomes" id="UP000011081">
    <property type="component" value="Unassembled WGS sequence"/>
</dbReference>
<dbReference type="PROSITE" id="PS50011">
    <property type="entry name" value="PROTEIN_KINASE_DOM"/>
    <property type="match status" value="1"/>
</dbReference>
<dbReference type="OrthoDB" id="162894at2759"/>
<dbReference type="SMART" id="SM00220">
    <property type="entry name" value="S_TKc"/>
    <property type="match status" value="1"/>
</dbReference>
<proteinExistence type="predicted"/>
<feature type="domain" description="Protein kinase" evidence="4">
    <location>
        <begin position="19"/>
        <end position="321"/>
    </location>
</feature>
<dbReference type="InterPro" id="IPR017441">
    <property type="entry name" value="Protein_kinase_ATP_BS"/>
</dbReference>
<dbReference type="AlphaFoldDB" id="L2GXR6"/>
<gene>
    <name evidence="5" type="ORF">VCUG_00018</name>
</gene>
<dbReference type="GO" id="GO:0005524">
    <property type="term" value="F:ATP binding"/>
    <property type="evidence" value="ECO:0007669"/>
    <property type="project" value="UniProtKB-UniRule"/>
</dbReference>
<dbReference type="SUPFAM" id="SSF56112">
    <property type="entry name" value="Protein kinase-like (PK-like)"/>
    <property type="match status" value="1"/>
</dbReference>
<dbReference type="InterPro" id="IPR008271">
    <property type="entry name" value="Ser/Thr_kinase_AS"/>
</dbReference>
<protein>
    <submittedName>
        <fullName evidence="5">Serine/threonine protein kinase</fullName>
    </submittedName>
</protein>
<evidence type="ECO:0000313" key="6">
    <source>
        <dbReference type="Proteomes" id="UP000011081"/>
    </source>
</evidence>
<dbReference type="InterPro" id="IPR011009">
    <property type="entry name" value="Kinase-like_dom_sf"/>
</dbReference>
<organism evidence="5 6">
    <name type="scientific">Vavraia culicis (isolate floridensis)</name>
    <name type="common">Microsporidian parasite</name>
    <dbReference type="NCBI Taxonomy" id="948595"/>
    <lineage>
        <taxon>Eukaryota</taxon>
        <taxon>Fungi</taxon>
        <taxon>Fungi incertae sedis</taxon>
        <taxon>Microsporidia</taxon>
        <taxon>Pleistophoridae</taxon>
        <taxon>Vavraia</taxon>
    </lineage>
</organism>
<dbReference type="InterPro" id="IPR045269">
    <property type="entry name" value="Atg1-like"/>
</dbReference>
<keyword evidence="5" id="KW-0723">Serine/threonine-protein kinase</keyword>
<dbReference type="GeneID" id="19877910"/>
<dbReference type="OMA" id="DEQFEMY"/>
<dbReference type="HOGENOM" id="CLU_488530_0_0_1"/>
<dbReference type="RefSeq" id="XP_008073039.1">
    <property type="nucleotide sequence ID" value="XM_008074848.1"/>
</dbReference>